<dbReference type="AlphaFoldDB" id="A0A8S4E5J1"/>
<sequence length="78" mass="8664">MWVLGNTKADLSRIAVVMSKPTTCKDAIALWEKQHGAAAAEAREVELQFQWPPVEKMDAALSTLTACEYWMLLALLNS</sequence>
<gene>
    <name evidence="1" type="ORF">PLXY2_LOCUS4479</name>
</gene>
<dbReference type="Proteomes" id="UP000653454">
    <property type="component" value="Unassembled WGS sequence"/>
</dbReference>
<dbReference type="EMBL" id="CAJHNJ030000012">
    <property type="protein sequence ID" value="CAG9110362.1"/>
    <property type="molecule type" value="Genomic_DNA"/>
</dbReference>
<name>A0A8S4E5J1_PLUXY</name>
<proteinExistence type="predicted"/>
<comment type="caution">
    <text evidence="1">The sequence shown here is derived from an EMBL/GenBank/DDBJ whole genome shotgun (WGS) entry which is preliminary data.</text>
</comment>
<protein>
    <submittedName>
        <fullName evidence="1">(diamondback moth) hypothetical protein</fullName>
    </submittedName>
</protein>
<evidence type="ECO:0000313" key="2">
    <source>
        <dbReference type="Proteomes" id="UP000653454"/>
    </source>
</evidence>
<organism evidence="1 2">
    <name type="scientific">Plutella xylostella</name>
    <name type="common">Diamondback moth</name>
    <name type="synonym">Plutella maculipennis</name>
    <dbReference type="NCBI Taxonomy" id="51655"/>
    <lineage>
        <taxon>Eukaryota</taxon>
        <taxon>Metazoa</taxon>
        <taxon>Ecdysozoa</taxon>
        <taxon>Arthropoda</taxon>
        <taxon>Hexapoda</taxon>
        <taxon>Insecta</taxon>
        <taxon>Pterygota</taxon>
        <taxon>Neoptera</taxon>
        <taxon>Endopterygota</taxon>
        <taxon>Lepidoptera</taxon>
        <taxon>Glossata</taxon>
        <taxon>Ditrysia</taxon>
        <taxon>Yponomeutoidea</taxon>
        <taxon>Plutellidae</taxon>
        <taxon>Plutella</taxon>
    </lineage>
</organism>
<keyword evidence="2" id="KW-1185">Reference proteome</keyword>
<evidence type="ECO:0000313" key="1">
    <source>
        <dbReference type="EMBL" id="CAG9110362.1"/>
    </source>
</evidence>
<accession>A0A8S4E5J1</accession>
<reference evidence="1" key="1">
    <citation type="submission" date="2020-11" db="EMBL/GenBank/DDBJ databases">
        <authorList>
            <person name="Whiteford S."/>
        </authorList>
    </citation>
    <scope>NUCLEOTIDE SEQUENCE</scope>
</reference>